<protein>
    <submittedName>
        <fullName evidence="1">Uncharacterized protein</fullName>
    </submittedName>
</protein>
<comment type="caution">
    <text evidence="1">The sequence shown here is derived from an EMBL/GenBank/DDBJ whole genome shotgun (WGS) entry which is preliminary data.</text>
</comment>
<name>A0A1C7MEQ1_GRIFR</name>
<organism evidence="1 2">
    <name type="scientific">Grifola frondosa</name>
    <name type="common">Maitake</name>
    <name type="synonym">Polyporus frondosus</name>
    <dbReference type="NCBI Taxonomy" id="5627"/>
    <lineage>
        <taxon>Eukaryota</taxon>
        <taxon>Fungi</taxon>
        <taxon>Dikarya</taxon>
        <taxon>Basidiomycota</taxon>
        <taxon>Agaricomycotina</taxon>
        <taxon>Agaricomycetes</taxon>
        <taxon>Polyporales</taxon>
        <taxon>Grifolaceae</taxon>
        <taxon>Grifola</taxon>
    </lineage>
</organism>
<dbReference type="EMBL" id="LUGG01000004">
    <property type="protein sequence ID" value="OBZ75385.1"/>
    <property type="molecule type" value="Genomic_DNA"/>
</dbReference>
<dbReference type="Proteomes" id="UP000092993">
    <property type="component" value="Unassembled WGS sequence"/>
</dbReference>
<reference evidence="1 2" key="1">
    <citation type="submission" date="2016-03" db="EMBL/GenBank/DDBJ databases">
        <title>Whole genome sequencing of Grifola frondosa 9006-11.</title>
        <authorList>
            <person name="Min B."/>
            <person name="Park H."/>
            <person name="Kim J.-G."/>
            <person name="Cho H."/>
            <person name="Oh Y.-L."/>
            <person name="Kong W.-S."/>
            <person name="Choi I.-G."/>
        </authorList>
    </citation>
    <scope>NUCLEOTIDE SEQUENCE [LARGE SCALE GENOMIC DNA]</scope>
    <source>
        <strain evidence="1 2">9006-11</strain>
    </source>
</reference>
<accession>A0A1C7MEQ1</accession>
<dbReference type="OrthoDB" id="2436145at2759"/>
<evidence type="ECO:0000313" key="1">
    <source>
        <dbReference type="EMBL" id="OBZ75385.1"/>
    </source>
</evidence>
<proteinExistence type="predicted"/>
<evidence type="ECO:0000313" key="2">
    <source>
        <dbReference type="Proteomes" id="UP000092993"/>
    </source>
</evidence>
<keyword evidence="2" id="KW-1185">Reference proteome</keyword>
<dbReference type="AlphaFoldDB" id="A0A1C7MEQ1"/>
<sequence>MSTRQQINAWNMETWGFWLISPPVLEHQLDDWSCGLFLMIVLKSFADGDHNVTEGESSKEDVRAGALKVLLTLLIVCRVEVEAVNSDSDSSNFEILEGASGDGCVKVADMNDMTQAMVVAMPDIQVKLIAAINDKPVKMKKKQYVNPIELNIHAYLLLLGGKWSQPFGTESKSDGIDY</sequence>
<gene>
    <name evidence="1" type="ORF">A0H81_04109</name>
</gene>